<reference evidence="2" key="2">
    <citation type="journal article" date="2015" name="Fish Shellfish Immunol.">
        <title>Early steps in the European eel (Anguilla anguilla)-Vibrio vulnificus interaction in the gills: Role of the RtxA13 toxin.</title>
        <authorList>
            <person name="Callol A."/>
            <person name="Pajuelo D."/>
            <person name="Ebbesson L."/>
            <person name="Teles M."/>
            <person name="MacKenzie S."/>
            <person name="Amaro C."/>
        </authorList>
    </citation>
    <scope>NUCLEOTIDE SEQUENCE</scope>
</reference>
<protein>
    <submittedName>
        <fullName evidence="2">Uncharacterized protein</fullName>
    </submittedName>
</protein>
<reference evidence="2" key="1">
    <citation type="submission" date="2014-11" db="EMBL/GenBank/DDBJ databases">
        <authorList>
            <person name="Amaro Gonzalez C."/>
        </authorList>
    </citation>
    <scope>NUCLEOTIDE SEQUENCE</scope>
</reference>
<organism evidence="2">
    <name type="scientific">Anguilla anguilla</name>
    <name type="common">European freshwater eel</name>
    <name type="synonym">Muraena anguilla</name>
    <dbReference type="NCBI Taxonomy" id="7936"/>
    <lineage>
        <taxon>Eukaryota</taxon>
        <taxon>Metazoa</taxon>
        <taxon>Chordata</taxon>
        <taxon>Craniata</taxon>
        <taxon>Vertebrata</taxon>
        <taxon>Euteleostomi</taxon>
        <taxon>Actinopterygii</taxon>
        <taxon>Neopterygii</taxon>
        <taxon>Teleostei</taxon>
        <taxon>Anguilliformes</taxon>
        <taxon>Anguillidae</taxon>
        <taxon>Anguilla</taxon>
    </lineage>
</organism>
<sequence length="29" mass="3583">MHICITLSTQFYCIYSLVLWFNTFIRKIK</sequence>
<evidence type="ECO:0000256" key="1">
    <source>
        <dbReference type="SAM" id="Phobius"/>
    </source>
</evidence>
<feature type="transmembrane region" description="Helical" evidence="1">
    <location>
        <begin position="6"/>
        <end position="25"/>
    </location>
</feature>
<evidence type="ECO:0000313" key="2">
    <source>
        <dbReference type="EMBL" id="JAH16297.1"/>
    </source>
</evidence>
<accession>A0A0E9QII9</accession>
<dbReference type="EMBL" id="GBXM01092280">
    <property type="protein sequence ID" value="JAH16297.1"/>
    <property type="molecule type" value="Transcribed_RNA"/>
</dbReference>
<dbReference type="AlphaFoldDB" id="A0A0E9QII9"/>
<name>A0A0E9QII9_ANGAN</name>
<keyword evidence="1" id="KW-0472">Membrane</keyword>
<keyword evidence="1" id="KW-0812">Transmembrane</keyword>
<proteinExistence type="predicted"/>
<keyword evidence="1" id="KW-1133">Transmembrane helix</keyword>